<evidence type="ECO:0000313" key="12">
    <source>
        <dbReference type="Proteomes" id="UP000190135"/>
    </source>
</evidence>
<reference evidence="11 12" key="1">
    <citation type="submission" date="2017-02" db="EMBL/GenBank/DDBJ databases">
        <authorList>
            <person name="Peterson S.W."/>
        </authorList>
    </citation>
    <scope>NUCLEOTIDE SEQUENCE [LARGE SCALE GENOMIC DNA]</scope>
    <source>
        <strain evidence="11 12">USBA 369</strain>
    </source>
</reference>
<dbReference type="GO" id="GO:0004022">
    <property type="term" value="F:alcohol dehydrogenase (NAD+) activity"/>
    <property type="evidence" value="ECO:0007669"/>
    <property type="project" value="UniProtKB-EC"/>
</dbReference>
<comment type="similarity">
    <text evidence="2">Belongs to the iron-containing alcohol dehydrogenase family.</text>
</comment>
<dbReference type="FunFam" id="3.40.50.1970:FF:000003">
    <property type="entry name" value="Alcohol dehydrogenase, iron-containing"/>
    <property type="match status" value="1"/>
</dbReference>
<evidence type="ECO:0000256" key="2">
    <source>
        <dbReference type="ARBA" id="ARBA00007358"/>
    </source>
</evidence>
<keyword evidence="12" id="KW-1185">Reference proteome</keyword>
<dbReference type="RefSeq" id="WP_078709934.1">
    <property type="nucleotide sequence ID" value="NZ_FUXL01000017.1"/>
</dbReference>
<dbReference type="InterPro" id="IPR056798">
    <property type="entry name" value="ADH_Fe_C"/>
</dbReference>
<feature type="domain" description="Alcohol dehydrogenase iron-type/glycerol dehydrogenase GldA" evidence="9">
    <location>
        <begin position="7"/>
        <end position="171"/>
    </location>
</feature>
<name>A0A1T4T1J3_9HYPH</name>
<dbReference type="InterPro" id="IPR001670">
    <property type="entry name" value="ADH_Fe/GldA"/>
</dbReference>
<evidence type="ECO:0000256" key="4">
    <source>
        <dbReference type="ARBA" id="ARBA00023027"/>
    </source>
</evidence>
<protein>
    <recommendedName>
        <fullName evidence="7">Alcohol dehydrogenase 2</fullName>
    </recommendedName>
    <alternativeName>
        <fullName evidence="8">Alcohol dehydrogenase II</fullName>
    </alternativeName>
</protein>
<dbReference type="InterPro" id="IPR018211">
    <property type="entry name" value="ADH_Fe_CS"/>
</dbReference>
<dbReference type="STRING" id="1365950.SAMN05428963_11722"/>
<proteinExistence type="inferred from homology"/>
<dbReference type="Gene3D" id="1.20.1090.10">
    <property type="entry name" value="Dehydroquinate synthase-like - alpha domain"/>
    <property type="match status" value="1"/>
</dbReference>
<dbReference type="PANTHER" id="PTHR11496">
    <property type="entry name" value="ALCOHOL DEHYDROGENASE"/>
    <property type="match status" value="1"/>
</dbReference>
<evidence type="ECO:0000313" key="11">
    <source>
        <dbReference type="EMBL" id="SKA34364.1"/>
    </source>
</evidence>
<dbReference type="PANTHER" id="PTHR11496:SF102">
    <property type="entry name" value="ALCOHOL DEHYDROGENASE 4"/>
    <property type="match status" value="1"/>
</dbReference>
<gene>
    <name evidence="11" type="ORF">SAMN05428963_11722</name>
</gene>
<comment type="catalytic activity">
    <reaction evidence="6">
        <text>a primary alcohol + NAD(+) = an aldehyde + NADH + H(+)</text>
        <dbReference type="Rhea" id="RHEA:10736"/>
        <dbReference type="ChEBI" id="CHEBI:15378"/>
        <dbReference type="ChEBI" id="CHEBI:15734"/>
        <dbReference type="ChEBI" id="CHEBI:17478"/>
        <dbReference type="ChEBI" id="CHEBI:57540"/>
        <dbReference type="ChEBI" id="CHEBI:57945"/>
        <dbReference type="EC" id="1.1.1.1"/>
    </reaction>
</comment>
<evidence type="ECO:0000256" key="8">
    <source>
        <dbReference type="ARBA" id="ARBA00076680"/>
    </source>
</evidence>
<dbReference type="CDD" id="cd08551">
    <property type="entry name" value="Fe-ADH"/>
    <property type="match status" value="1"/>
</dbReference>
<dbReference type="Pfam" id="PF25137">
    <property type="entry name" value="ADH_Fe_C"/>
    <property type="match status" value="1"/>
</dbReference>
<dbReference type="AlphaFoldDB" id="A0A1T4T1J3"/>
<evidence type="ECO:0000256" key="1">
    <source>
        <dbReference type="ARBA" id="ARBA00001962"/>
    </source>
</evidence>
<dbReference type="PROSITE" id="PS00913">
    <property type="entry name" value="ADH_IRON_1"/>
    <property type="match status" value="1"/>
</dbReference>
<sequence length="379" mass="39419">MYSVPFPGRVHVGAGSLGRLAEFVGPRKSVLAVVDGGVRGTAAIEQALDALRQQGSNVTLSGAVPPEPADHDIERLVAEVRTAGCDAVVGIGGGSVLDAAKLFAAMLAVPVTVDQLVAGAPVEQRLPLILVPTTAGTGSEATPNAIVARPQENLKVGIVRPALLPDHVILDADLTLSLPAAVTAATGIDALCHVTECYTASVANPLSDLVALEGARLILQNITQAYEHPDDKAAREAMLLGAFYGGVAIAASGTNIVHALSYPLGGRYHIPHGIANAVLMVAGLEFNATACQSRFATLARHAGIVGSEVSDGEAVRQFFDHLRSLIRRLNIPARLSDLNIPANAIDALTEGAFAVKRLLNQNPRPVSAADIRAIYERLI</sequence>
<keyword evidence="3" id="KW-0560">Oxidoreductase</keyword>
<dbReference type="GO" id="GO:0046872">
    <property type="term" value="F:metal ion binding"/>
    <property type="evidence" value="ECO:0007669"/>
    <property type="project" value="InterPro"/>
</dbReference>
<evidence type="ECO:0000259" key="10">
    <source>
        <dbReference type="Pfam" id="PF25137"/>
    </source>
</evidence>
<dbReference type="FunFam" id="1.20.1090.10:FF:000001">
    <property type="entry name" value="Aldehyde-alcohol dehydrogenase"/>
    <property type="match status" value="1"/>
</dbReference>
<comment type="catalytic activity">
    <reaction evidence="5">
        <text>a secondary alcohol + NAD(+) = a ketone + NADH + H(+)</text>
        <dbReference type="Rhea" id="RHEA:10740"/>
        <dbReference type="ChEBI" id="CHEBI:15378"/>
        <dbReference type="ChEBI" id="CHEBI:17087"/>
        <dbReference type="ChEBI" id="CHEBI:35681"/>
        <dbReference type="ChEBI" id="CHEBI:57540"/>
        <dbReference type="ChEBI" id="CHEBI:57945"/>
        <dbReference type="EC" id="1.1.1.1"/>
    </reaction>
</comment>
<evidence type="ECO:0000256" key="5">
    <source>
        <dbReference type="ARBA" id="ARBA00049164"/>
    </source>
</evidence>
<feature type="domain" description="Fe-containing alcohol dehydrogenase-like C-terminal" evidence="10">
    <location>
        <begin position="183"/>
        <end position="377"/>
    </location>
</feature>
<evidence type="ECO:0000256" key="3">
    <source>
        <dbReference type="ARBA" id="ARBA00023002"/>
    </source>
</evidence>
<dbReference type="Pfam" id="PF00465">
    <property type="entry name" value="Fe-ADH"/>
    <property type="match status" value="1"/>
</dbReference>
<keyword evidence="4" id="KW-0520">NAD</keyword>
<dbReference type="OrthoDB" id="9815791at2"/>
<accession>A0A1T4T1J3</accession>
<dbReference type="Gene3D" id="3.40.50.1970">
    <property type="match status" value="1"/>
</dbReference>
<evidence type="ECO:0000256" key="6">
    <source>
        <dbReference type="ARBA" id="ARBA00049243"/>
    </source>
</evidence>
<dbReference type="EMBL" id="FUXL01000017">
    <property type="protein sequence ID" value="SKA34364.1"/>
    <property type="molecule type" value="Genomic_DNA"/>
</dbReference>
<comment type="cofactor">
    <cofactor evidence="1">
        <name>Fe cation</name>
        <dbReference type="ChEBI" id="CHEBI:24875"/>
    </cofactor>
</comment>
<dbReference type="InterPro" id="IPR039697">
    <property type="entry name" value="Alcohol_dehydrogenase_Fe"/>
</dbReference>
<evidence type="ECO:0000259" key="9">
    <source>
        <dbReference type="Pfam" id="PF00465"/>
    </source>
</evidence>
<organism evidence="11 12">
    <name type="scientific">Consotaella salsifontis</name>
    <dbReference type="NCBI Taxonomy" id="1365950"/>
    <lineage>
        <taxon>Bacteria</taxon>
        <taxon>Pseudomonadati</taxon>
        <taxon>Pseudomonadota</taxon>
        <taxon>Alphaproteobacteria</taxon>
        <taxon>Hyphomicrobiales</taxon>
        <taxon>Aurantimonadaceae</taxon>
        <taxon>Consotaella</taxon>
    </lineage>
</organism>
<dbReference type="Proteomes" id="UP000190135">
    <property type="component" value="Unassembled WGS sequence"/>
</dbReference>
<evidence type="ECO:0000256" key="7">
    <source>
        <dbReference type="ARBA" id="ARBA00074848"/>
    </source>
</evidence>
<dbReference type="SUPFAM" id="SSF56796">
    <property type="entry name" value="Dehydroquinate synthase-like"/>
    <property type="match status" value="1"/>
</dbReference>